<dbReference type="InterPro" id="IPR019734">
    <property type="entry name" value="TPR_rpt"/>
</dbReference>
<sequence>MVVHPRTHLRCAPIVCVDSQVPGTLSAGAAASLPWLLPGLLAAHVACYLKAIETRPDFAVAWSNLGCVFNAQGEIWLAIHHFEKAVALDPNFLDAYINLGNVLKEARIFDRGKVSDSCDLQYRSIPLANIWELFLFSSGVDQSTVLVFVLIGPQGKGSIQSSGRTCLLSKLSPRGYCLRKEAVSKEPGEYTISNEEGSENNQTCSGLWLH</sequence>
<dbReference type="GO" id="GO:0006493">
    <property type="term" value="P:protein O-linked glycosylation"/>
    <property type="evidence" value="ECO:0007669"/>
    <property type="project" value="InterPro"/>
</dbReference>
<dbReference type="PANTHER" id="PTHR44366:SF1">
    <property type="entry name" value="UDP-N-ACETYLGLUCOSAMINE--PEPTIDE N-ACETYLGLUCOSAMINYLTRANSFERASE 110 KDA SUBUNIT"/>
    <property type="match status" value="1"/>
</dbReference>
<feature type="repeat" description="TPR" evidence="1">
    <location>
        <begin position="59"/>
        <end position="92"/>
    </location>
</feature>
<dbReference type="GO" id="GO:0097363">
    <property type="term" value="F:protein O-acetylglucosaminyltransferase activity"/>
    <property type="evidence" value="ECO:0007669"/>
    <property type="project" value="TreeGrafter"/>
</dbReference>
<feature type="region of interest" description="Disordered" evidence="2">
    <location>
        <begin position="189"/>
        <end position="210"/>
    </location>
</feature>
<protein>
    <submittedName>
        <fullName evidence="3">Uncharacterized protein</fullName>
    </submittedName>
</protein>
<dbReference type="PANTHER" id="PTHR44366">
    <property type="entry name" value="UDP-N-ACETYLGLUCOSAMINE--PEPTIDE N-ACETYLGLUCOSAMINYLTRANSFERASE 110 KDA SUBUNIT"/>
    <property type="match status" value="1"/>
</dbReference>
<dbReference type="Gene3D" id="1.25.40.10">
    <property type="entry name" value="Tetratricopeptide repeat domain"/>
    <property type="match status" value="1"/>
</dbReference>
<accession>A0A7R9B085</accession>
<evidence type="ECO:0000256" key="2">
    <source>
        <dbReference type="SAM" id="MobiDB-lite"/>
    </source>
</evidence>
<proteinExistence type="predicted"/>
<dbReference type="InterPro" id="IPR011990">
    <property type="entry name" value="TPR-like_helical_dom_sf"/>
</dbReference>
<feature type="compositionally biased region" description="Polar residues" evidence="2">
    <location>
        <begin position="191"/>
        <end position="210"/>
    </location>
</feature>
<organism evidence="3">
    <name type="scientific">Timema shepardi</name>
    <name type="common">Walking stick</name>
    <dbReference type="NCBI Taxonomy" id="629360"/>
    <lineage>
        <taxon>Eukaryota</taxon>
        <taxon>Metazoa</taxon>
        <taxon>Ecdysozoa</taxon>
        <taxon>Arthropoda</taxon>
        <taxon>Hexapoda</taxon>
        <taxon>Insecta</taxon>
        <taxon>Pterygota</taxon>
        <taxon>Neoptera</taxon>
        <taxon>Polyneoptera</taxon>
        <taxon>Phasmatodea</taxon>
        <taxon>Timematodea</taxon>
        <taxon>Timematoidea</taxon>
        <taxon>Timematidae</taxon>
        <taxon>Timema</taxon>
    </lineage>
</organism>
<dbReference type="SUPFAM" id="SSF48452">
    <property type="entry name" value="TPR-like"/>
    <property type="match status" value="1"/>
</dbReference>
<keyword evidence="1" id="KW-0802">TPR repeat</keyword>
<dbReference type="EMBL" id="OC003954">
    <property type="protein sequence ID" value="CAD7263917.1"/>
    <property type="molecule type" value="Genomic_DNA"/>
</dbReference>
<dbReference type="Pfam" id="PF00515">
    <property type="entry name" value="TPR_1"/>
    <property type="match status" value="1"/>
</dbReference>
<dbReference type="AlphaFoldDB" id="A0A7R9B085"/>
<dbReference type="PROSITE" id="PS50005">
    <property type="entry name" value="TPR"/>
    <property type="match status" value="1"/>
</dbReference>
<name>A0A7R9B085_TIMSH</name>
<reference evidence="3" key="1">
    <citation type="submission" date="2020-11" db="EMBL/GenBank/DDBJ databases">
        <authorList>
            <person name="Tran Van P."/>
        </authorList>
    </citation>
    <scope>NUCLEOTIDE SEQUENCE</scope>
</reference>
<dbReference type="InterPro" id="IPR037919">
    <property type="entry name" value="OGT"/>
</dbReference>
<evidence type="ECO:0000256" key="1">
    <source>
        <dbReference type="PROSITE-ProRule" id="PRU00339"/>
    </source>
</evidence>
<evidence type="ECO:0000313" key="3">
    <source>
        <dbReference type="EMBL" id="CAD7263917.1"/>
    </source>
</evidence>
<dbReference type="SMART" id="SM00028">
    <property type="entry name" value="TPR"/>
    <property type="match status" value="1"/>
</dbReference>
<gene>
    <name evidence="3" type="ORF">TSIB3V08_LOCUS7983</name>
</gene>